<reference evidence="2" key="1">
    <citation type="submission" date="2013-11" db="EMBL/GenBank/DDBJ databases">
        <title>Genome sequence of the fusiform rust pathogen reveals effectors for host alternation and coevolution with pine.</title>
        <authorList>
            <consortium name="DOE Joint Genome Institute"/>
            <person name="Smith K."/>
            <person name="Pendleton A."/>
            <person name="Kubisiak T."/>
            <person name="Anderson C."/>
            <person name="Salamov A."/>
            <person name="Aerts A."/>
            <person name="Riley R."/>
            <person name="Clum A."/>
            <person name="Lindquist E."/>
            <person name="Ence D."/>
            <person name="Campbell M."/>
            <person name="Kronenberg Z."/>
            <person name="Feau N."/>
            <person name="Dhillon B."/>
            <person name="Hamelin R."/>
            <person name="Burleigh J."/>
            <person name="Smith J."/>
            <person name="Yandell M."/>
            <person name="Nelson C."/>
            <person name="Grigoriev I."/>
            <person name="Davis J."/>
        </authorList>
    </citation>
    <scope>NUCLEOTIDE SEQUENCE</scope>
    <source>
        <strain evidence="2">G11</strain>
    </source>
</reference>
<feature type="compositionally biased region" description="Low complexity" evidence="1">
    <location>
        <begin position="451"/>
        <end position="468"/>
    </location>
</feature>
<feature type="region of interest" description="Disordered" evidence="1">
    <location>
        <begin position="296"/>
        <end position="512"/>
    </location>
</feature>
<feature type="compositionally biased region" description="Basic residues" evidence="1">
    <location>
        <begin position="928"/>
        <end position="938"/>
    </location>
</feature>
<feature type="region of interest" description="Disordered" evidence="1">
    <location>
        <begin position="612"/>
        <end position="711"/>
    </location>
</feature>
<feature type="compositionally biased region" description="Basic and acidic residues" evidence="1">
    <location>
        <begin position="163"/>
        <end position="193"/>
    </location>
</feature>
<feature type="compositionally biased region" description="Low complexity" evidence="1">
    <location>
        <begin position="695"/>
        <end position="709"/>
    </location>
</feature>
<feature type="compositionally biased region" description="Polar residues" evidence="1">
    <location>
        <begin position="391"/>
        <end position="406"/>
    </location>
</feature>
<evidence type="ECO:0000313" key="2">
    <source>
        <dbReference type="EMBL" id="KAG0149682.1"/>
    </source>
</evidence>
<accession>A0A9P6NQ89</accession>
<feature type="compositionally biased region" description="Low complexity" evidence="1">
    <location>
        <begin position="757"/>
        <end position="768"/>
    </location>
</feature>
<feature type="compositionally biased region" description="Polar residues" evidence="1">
    <location>
        <begin position="222"/>
        <end position="233"/>
    </location>
</feature>
<feature type="region of interest" description="Disordered" evidence="1">
    <location>
        <begin position="913"/>
        <end position="938"/>
    </location>
</feature>
<feature type="compositionally biased region" description="Low complexity" evidence="1">
    <location>
        <begin position="674"/>
        <end position="684"/>
    </location>
</feature>
<protein>
    <submittedName>
        <fullName evidence="2">Uncharacterized protein</fullName>
    </submittedName>
</protein>
<feature type="region of interest" description="Disordered" evidence="1">
    <location>
        <begin position="528"/>
        <end position="598"/>
    </location>
</feature>
<feature type="region of interest" description="Disordered" evidence="1">
    <location>
        <begin position="752"/>
        <end position="776"/>
    </location>
</feature>
<dbReference type="AlphaFoldDB" id="A0A9P6NQ89"/>
<keyword evidence="3" id="KW-1185">Reference proteome</keyword>
<feature type="compositionally biased region" description="Low complexity" evidence="1">
    <location>
        <begin position="569"/>
        <end position="598"/>
    </location>
</feature>
<organism evidence="2 3">
    <name type="scientific">Cronartium quercuum f. sp. fusiforme G11</name>
    <dbReference type="NCBI Taxonomy" id="708437"/>
    <lineage>
        <taxon>Eukaryota</taxon>
        <taxon>Fungi</taxon>
        <taxon>Dikarya</taxon>
        <taxon>Basidiomycota</taxon>
        <taxon>Pucciniomycotina</taxon>
        <taxon>Pucciniomycetes</taxon>
        <taxon>Pucciniales</taxon>
        <taxon>Coleosporiaceae</taxon>
        <taxon>Cronartium</taxon>
    </lineage>
</organism>
<gene>
    <name evidence="2" type="ORF">CROQUDRAFT_287961</name>
</gene>
<feature type="compositionally biased region" description="Polar residues" evidence="1">
    <location>
        <begin position="528"/>
        <end position="557"/>
    </location>
</feature>
<feature type="compositionally biased region" description="Polar residues" evidence="1">
    <location>
        <begin position="650"/>
        <end position="659"/>
    </location>
</feature>
<evidence type="ECO:0000256" key="1">
    <source>
        <dbReference type="SAM" id="MobiDB-lite"/>
    </source>
</evidence>
<evidence type="ECO:0000313" key="3">
    <source>
        <dbReference type="Proteomes" id="UP000886653"/>
    </source>
</evidence>
<feature type="region of interest" description="Disordered" evidence="1">
    <location>
        <begin position="163"/>
        <end position="270"/>
    </location>
</feature>
<dbReference type="EMBL" id="MU167225">
    <property type="protein sequence ID" value="KAG0149682.1"/>
    <property type="molecule type" value="Genomic_DNA"/>
</dbReference>
<feature type="compositionally biased region" description="Low complexity" evidence="1">
    <location>
        <begin position="612"/>
        <end position="631"/>
    </location>
</feature>
<name>A0A9P6NQ89_9BASI</name>
<proteinExistence type="predicted"/>
<comment type="caution">
    <text evidence="2">The sequence shown here is derived from an EMBL/GenBank/DDBJ whole genome shotgun (WGS) entry which is preliminary data.</text>
</comment>
<dbReference type="Proteomes" id="UP000886653">
    <property type="component" value="Unassembled WGS sequence"/>
</dbReference>
<sequence length="938" mass="97410">MIDQENLIQLKNVVEMKSKQMCWDPELGFMTQQQMDQIKKEREIKKRQIEGRPFPKNEAERILEALESRRGASSGLSEVRRITHLPQIPVPTPASLTAQRSSSIQLLARSKTKNSLAALYEEEEAAISGKNKKKLIAPHNKRLEQDRLKRLEERKGRLREELRKLKKYEEKLAREHTEVAEGSEEMKEPEGTRSRKKRSASTETNRQPRRSSRKIASLQPMIPSTNQKASSSLRPGRTFSSRKHIKAKVFSAREEDLPSLGDEDDEEAAEKEIASLKKIKLPTTFPSSFKLEKFASPKPLPASSLPSIDQSLPPATRTSDFTDKPSAFSFAKPSSTTEPVSKPSPFFSQPPTKPAEAPTLGLIPGSAATPPNFFGSITSSINPTAEKPAAPNSNLFANTNTTQATTELVEKSGPETVMSTSLQGDKATSSVSSQPPAPSQPSIFGSGTLGATSNPSPAPAAATTTSATVNGEAPKSLFGTPALNPAAPSFSFGAAPPPTTSLFGNPTAATTTAEPAPPIAVSAPASTGFSFGSQSTPPTSSLFGGSGTMTNEPSKTDQAPAITPSIFGNTATTAQNNSSTFNFNAPTSTTTNNTSSSPNLFGNVSAPVTSSASSFSFGTQPVAPASPAPTAFSFGQPTGPTPASAPSFAFGTSTPTAASTPLFGQAQPPAPASTGFNFGGTTNTIDSGSIFGKPTATNTTTPGPASTNGFNFGATTTSFGATSPPVVGSPFGNSSGSGFQSFGNSTTTLKPLESNATTTGTSLFGSSSVAPTPTSNGTGPVGSFTNANNGFFGPPASTTVNGFGNNHGSSNNFGATNTAIVVGPTTNGNGVFGVNNSTGVGSIHNSQNSVFGSNQNGTTTSPFAFGTTTNNFGFGNKNNNTPLPPTTPTNLNQNTFNSTPVNQNGGGNLFNIGAVGPADSPLGGNGRSVKRLPGRKKR</sequence>
<feature type="compositionally biased region" description="Polar residues" evidence="1">
    <location>
        <begin position="417"/>
        <end position="428"/>
    </location>
</feature>
<feature type="compositionally biased region" description="Low complexity" evidence="1">
    <location>
        <begin position="485"/>
        <end position="494"/>
    </location>
</feature>
<dbReference type="OrthoDB" id="185618at2759"/>